<sequence length="63" mass="7088">MALSLPIADEARVERLLSRALVRDDDVVLDDGAPVDVFEAARRLGFEGRLRVIPDSRMVRVLR</sequence>
<evidence type="ECO:0000313" key="2">
    <source>
        <dbReference type="Proteomes" id="UP001305869"/>
    </source>
</evidence>
<keyword evidence="2" id="KW-1185">Reference proteome</keyword>
<evidence type="ECO:0000313" key="1">
    <source>
        <dbReference type="EMBL" id="WNT44375.1"/>
    </source>
</evidence>
<protein>
    <submittedName>
        <fullName evidence="1">Uncharacterized protein</fullName>
    </submittedName>
</protein>
<reference evidence="1 2" key="1">
    <citation type="submission" date="2023-09" db="EMBL/GenBank/DDBJ databases">
        <authorList>
            <person name="Astacio K.C."/>
            <person name="Barreto J.C."/>
            <person name="Colon C.A."/>
            <person name="Dejesus A.I."/>
            <person name="Gragirenes D.A."/>
            <person name="Navarro A."/>
            <person name="Negron R.A."/>
            <person name="Nunez P.S."/>
            <person name="Ortiz C.A."/>
            <person name="Ortiz A.Y."/>
            <person name="Roman V.A."/>
            <person name="Sanchez M.A."/>
            <person name="Serrano K.M."/>
            <person name="Klyczek K."/>
            <person name="Ko C."/>
            <person name="Russell D.A."/>
            <person name="Jacobs-Sera D."/>
            <person name="Hatfull G.F."/>
        </authorList>
    </citation>
    <scope>NUCLEOTIDE SEQUENCE [LARGE SCALE GENOMIC DNA]</scope>
</reference>
<organism evidence="1 2">
    <name type="scientific">Microbacterium phage Mabodamaca</name>
    <dbReference type="NCBI Taxonomy" id="3078574"/>
    <lineage>
        <taxon>Viruses</taxon>
        <taxon>Duplodnaviria</taxon>
        <taxon>Heunggongvirae</taxon>
        <taxon>Uroviricota</taxon>
        <taxon>Caudoviricetes</taxon>
        <taxon>Casidaviridae</taxon>
        <taxon>Mabodamacavirus</taxon>
        <taxon>Mabodamacavirus mabodamaca</taxon>
    </lineage>
</organism>
<proteinExistence type="predicted"/>
<accession>A0AA96NEF4</accession>
<name>A0AA96NEF4_9CAUD</name>
<gene>
    <name evidence="1" type="primary">59</name>
    <name evidence="1" type="ORF">SEA_MABODAMACA_59</name>
</gene>
<dbReference type="EMBL" id="OR613467">
    <property type="protein sequence ID" value="WNT44375.1"/>
    <property type="molecule type" value="Genomic_DNA"/>
</dbReference>
<dbReference type="Proteomes" id="UP001305869">
    <property type="component" value="Segment"/>
</dbReference>